<accession>W5WLI9</accession>
<dbReference type="STRING" id="1449976.KALB_8341"/>
<dbReference type="Pfam" id="PF00550">
    <property type="entry name" value="PP-binding"/>
    <property type="match status" value="1"/>
</dbReference>
<dbReference type="Gene3D" id="1.10.1200.10">
    <property type="entry name" value="ACP-like"/>
    <property type="match status" value="1"/>
</dbReference>
<dbReference type="PROSITE" id="PS50075">
    <property type="entry name" value="CARRIER"/>
    <property type="match status" value="1"/>
</dbReference>
<dbReference type="SUPFAM" id="SSF47336">
    <property type="entry name" value="ACP-like"/>
    <property type="match status" value="1"/>
</dbReference>
<evidence type="ECO:0000313" key="2">
    <source>
        <dbReference type="EMBL" id="AHI01698.1"/>
    </source>
</evidence>
<dbReference type="RefSeq" id="WP_236650122.1">
    <property type="nucleotide sequence ID" value="NZ_CP007155.1"/>
</dbReference>
<sequence>MEDHGADSLSLIGVLAALEKEFGISINQSEVDGMADLRSVRAVLAKTAGW</sequence>
<reference evidence="2 3" key="1">
    <citation type="journal article" date="2014" name="BMC Genomics">
        <title>Complete genome sequence of producer of the glycopeptide antibiotic Aculeximycin Kutzneria albida DSM 43870T, a representative of minor genus of Pseudonocardiaceae.</title>
        <authorList>
            <person name="Rebets Y."/>
            <person name="Tokovenko B."/>
            <person name="Lushchyk I."/>
            <person name="Ruckert C."/>
            <person name="Zaburannyi N."/>
            <person name="Bechthold A."/>
            <person name="Kalinowski J."/>
            <person name="Luzhetskyy A."/>
        </authorList>
    </citation>
    <scope>NUCLEOTIDE SEQUENCE [LARGE SCALE GENOMIC DNA]</scope>
    <source>
        <strain evidence="2">DSM 43870</strain>
    </source>
</reference>
<dbReference type="InterPro" id="IPR036736">
    <property type="entry name" value="ACP-like_sf"/>
</dbReference>
<dbReference type="EMBL" id="CP007155">
    <property type="protein sequence ID" value="AHI01698.1"/>
    <property type="molecule type" value="Genomic_DNA"/>
</dbReference>
<proteinExistence type="predicted"/>
<keyword evidence="3" id="KW-1185">Reference proteome</keyword>
<protein>
    <recommendedName>
        <fullName evidence="1">Carrier domain-containing protein</fullName>
    </recommendedName>
</protein>
<evidence type="ECO:0000259" key="1">
    <source>
        <dbReference type="PROSITE" id="PS50075"/>
    </source>
</evidence>
<gene>
    <name evidence="2" type="ORF">KALB_8341</name>
</gene>
<organism evidence="2 3">
    <name type="scientific">Kutzneria albida DSM 43870</name>
    <dbReference type="NCBI Taxonomy" id="1449976"/>
    <lineage>
        <taxon>Bacteria</taxon>
        <taxon>Bacillati</taxon>
        <taxon>Actinomycetota</taxon>
        <taxon>Actinomycetes</taxon>
        <taxon>Pseudonocardiales</taxon>
        <taxon>Pseudonocardiaceae</taxon>
        <taxon>Kutzneria</taxon>
    </lineage>
</organism>
<dbReference type="Proteomes" id="UP000019225">
    <property type="component" value="Chromosome"/>
</dbReference>
<evidence type="ECO:0000313" key="3">
    <source>
        <dbReference type="Proteomes" id="UP000019225"/>
    </source>
</evidence>
<dbReference type="KEGG" id="kal:KALB_8341"/>
<dbReference type="AlphaFoldDB" id="W5WLI9"/>
<feature type="domain" description="Carrier" evidence="1">
    <location>
        <begin position="1"/>
        <end position="48"/>
    </location>
</feature>
<name>W5WLI9_9PSEU</name>
<dbReference type="eggNOG" id="COG0236">
    <property type="taxonomic scope" value="Bacteria"/>
</dbReference>
<dbReference type="HOGENOM" id="CLU_3118936_0_0_11"/>
<dbReference type="InterPro" id="IPR009081">
    <property type="entry name" value="PP-bd_ACP"/>
</dbReference>